<feature type="domain" description="MYND-type" evidence="5">
    <location>
        <begin position="150"/>
        <end position="191"/>
    </location>
</feature>
<accession>A0A8J8WK41</accession>
<keyword evidence="3" id="KW-0862">Zinc</keyword>
<dbReference type="PROSITE" id="PS01360">
    <property type="entry name" value="ZF_MYND_1"/>
    <property type="match status" value="1"/>
</dbReference>
<proteinExistence type="predicted"/>
<evidence type="ECO:0000256" key="4">
    <source>
        <dbReference type="PROSITE-ProRule" id="PRU00134"/>
    </source>
</evidence>
<sequence>MSSGQRDRVNIFNALRRPKVDDLGNINHYHFCVQSLPLVPGDAVFMVIVPLLLYCFNGRFDEDGSIYQMNDSNMPWAPWTWSTDNPALAEAVSARLRAIGVREELCQVSESDPEMTKTAQKKWDRMRRELEAAVPFLREDQFEGEVDQSCNFCGFTPSLDYSFQRCARCKWAYYCSRDCQKADWSSHKQDCSPTTS</sequence>
<dbReference type="Proteomes" id="UP000631181">
    <property type="component" value="Unassembled WGS sequence"/>
</dbReference>
<keyword evidence="2 4" id="KW-0863">Zinc-finger</keyword>
<gene>
    <name evidence="6" type="ORF">PECM_006389</name>
</gene>
<dbReference type="InterPro" id="IPR002893">
    <property type="entry name" value="Znf_MYND"/>
</dbReference>
<organism evidence="6 7">
    <name type="scientific">Penicillium ucsense</name>
    <dbReference type="NCBI Taxonomy" id="2839758"/>
    <lineage>
        <taxon>Eukaryota</taxon>
        <taxon>Fungi</taxon>
        <taxon>Dikarya</taxon>
        <taxon>Ascomycota</taxon>
        <taxon>Pezizomycotina</taxon>
        <taxon>Eurotiomycetes</taxon>
        <taxon>Eurotiomycetidae</taxon>
        <taxon>Eurotiales</taxon>
        <taxon>Aspergillaceae</taxon>
        <taxon>Penicillium</taxon>
    </lineage>
</organism>
<reference evidence="6" key="1">
    <citation type="journal article" date="2020" name="Front. Microbiol.">
        <title>Gene regulatory networks of Penicillium echinulatum 2HH and Penicillium oxalicum 114-2 inferred by a computational biology approach.</title>
        <authorList>
            <person name="Lenz A.R."/>
            <person name="Galan-Vasquez E."/>
            <person name="Balbinot E."/>
            <person name="De Abreu F.P."/>
            <person name="De Oliveira N.S."/>
            <person name="Da Rosa L.O."/>
            <person name="De Avila E Silva S."/>
            <person name="Camassola M."/>
            <person name="Dillon A.J.P."/>
            <person name="Perez-Rueda E."/>
        </authorList>
    </citation>
    <scope>NUCLEOTIDE SEQUENCE</scope>
    <source>
        <strain evidence="6">S1M29</strain>
    </source>
</reference>
<keyword evidence="7" id="KW-1185">Reference proteome</keyword>
<dbReference type="Gene3D" id="6.10.140.2220">
    <property type="match status" value="1"/>
</dbReference>
<dbReference type="SUPFAM" id="SSF144232">
    <property type="entry name" value="HIT/MYND zinc finger-like"/>
    <property type="match status" value="1"/>
</dbReference>
<comment type="caution">
    <text evidence="6">The sequence shown here is derived from an EMBL/GenBank/DDBJ whole genome shotgun (WGS) entry which is preliminary data.</text>
</comment>
<dbReference type="Pfam" id="PF01753">
    <property type="entry name" value="zf-MYND"/>
    <property type="match status" value="1"/>
</dbReference>
<evidence type="ECO:0000313" key="7">
    <source>
        <dbReference type="Proteomes" id="UP000631181"/>
    </source>
</evidence>
<evidence type="ECO:0000256" key="3">
    <source>
        <dbReference type="ARBA" id="ARBA00022833"/>
    </source>
</evidence>
<evidence type="ECO:0000256" key="2">
    <source>
        <dbReference type="ARBA" id="ARBA00022771"/>
    </source>
</evidence>
<dbReference type="PROSITE" id="PS50865">
    <property type="entry name" value="ZF_MYND_2"/>
    <property type="match status" value="1"/>
</dbReference>
<keyword evidence="1" id="KW-0479">Metal-binding</keyword>
<protein>
    <recommendedName>
        <fullName evidence="5">MYND-type domain-containing protein</fullName>
    </recommendedName>
</protein>
<dbReference type="AlphaFoldDB" id="A0A8J8WK41"/>
<evidence type="ECO:0000256" key="1">
    <source>
        <dbReference type="ARBA" id="ARBA00022723"/>
    </source>
</evidence>
<dbReference type="OrthoDB" id="432970at2759"/>
<name>A0A8J8WK41_9EURO</name>
<evidence type="ECO:0000313" key="6">
    <source>
        <dbReference type="EMBL" id="KAF7719531.1"/>
    </source>
</evidence>
<dbReference type="EMBL" id="WIWV01000005">
    <property type="protein sequence ID" value="KAF7719531.1"/>
    <property type="molecule type" value="Genomic_DNA"/>
</dbReference>
<evidence type="ECO:0000259" key="5">
    <source>
        <dbReference type="PROSITE" id="PS50865"/>
    </source>
</evidence>
<dbReference type="GO" id="GO:0008270">
    <property type="term" value="F:zinc ion binding"/>
    <property type="evidence" value="ECO:0007669"/>
    <property type="project" value="UniProtKB-KW"/>
</dbReference>